<evidence type="ECO:0000313" key="3">
    <source>
        <dbReference type="Proteomes" id="UP000663090"/>
    </source>
</evidence>
<dbReference type="EMBL" id="CP071091">
    <property type="protein sequence ID" value="QSQ14111.1"/>
    <property type="molecule type" value="Genomic_DNA"/>
</dbReference>
<proteinExistence type="predicted"/>
<dbReference type="Pfam" id="PF18885">
    <property type="entry name" value="DUF5648"/>
    <property type="match status" value="1"/>
</dbReference>
<evidence type="ECO:0000313" key="2">
    <source>
        <dbReference type="EMBL" id="QSQ14111.1"/>
    </source>
</evidence>
<evidence type="ECO:0000259" key="1">
    <source>
        <dbReference type="Pfam" id="PF18885"/>
    </source>
</evidence>
<gene>
    <name evidence="2" type="ORF">JY572_38335</name>
</gene>
<keyword evidence="3" id="KW-1185">Reference proteome</keyword>
<dbReference type="Proteomes" id="UP000663090">
    <property type="component" value="Chromosome"/>
</dbReference>
<accession>A0ABX7N5V0</accession>
<sequence>MSGLSCFYTASWPEALNVIQHGGSFEGITGRCQSANEAGTAPLYRLYSGNAGDHLDTLSAEERDIASMQGYTYEGVACYVYPSNQAGLCPLLRLWNGTDHFYTVSIHEAIRSRYNYEGIAAYLFLPPGSGCPF</sequence>
<dbReference type="RefSeq" id="WP_206715905.1">
    <property type="nucleotide sequence ID" value="NZ_CP071091.1"/>
</dbReference>
<organism evidence="2 3">
    <name type="scientific">Myxococcus landrumensis</name>
    <dbReference type="NCBI Taxonomy" id="2813577"/>
    <lineage>
        <taxon>Bacteria</taxon>
        <taxon>Pseudomonadati</taxon>
        <taxon>Myxococcota</taxon>
        <taxon>Myxococcia</taxon>
        <taxon>Myxococcales</taxon>
        <taxon>Cystobacterineae</taxon>
        <taxon>Myxococcaceae</taxon>
        <taxon>Myxococcus</taxon>
    </lineage>
</organism>
<protein>
    <recommendedName>
        <fullName evidence="1">DUF5648 domain-containing protein</fullName>
    </recommendedName>
</protein>
<feature type="domain" description="DUF5648" evidence="1">
    <location>
        <begin position="7"/>
        <end position="123"/>
    </location>
</feature>
<reference evidence="2 3" key="1">
    <citation type="submission" date="2021-02" db="EMBL/GenBank/DDBJ databases">
        <title>De Novo genome assembly of isolated myxobacteria.</title>
        <authorList>
            <person name="Stevens D.C."/>
        </authorList>
    </citation>
    <scope>NUCLEOTIDE SEQUENCE [LARGE SCALE GENOMIC DNA]</scope>
    <source>
        <strain evidence="2 3">SCHIC003</strain>
    </source>
</reference>
<name>A0ABX7N5V0_9BACT</name>
<dbReference type="InterPro" id="IPR043708">
    <property type="entry name" value="DUF5648"/>
</dbReference>